<evidence type="ECO:0000313" key="2">
    <source>
        <dbReference type="WBParaSite" id="nRc.2.0.1.t33887-RA"/>
    </source>
</evidence>
<proteinExistence type="predicted"/>
<evidence type="ECO:0000313" key="1">
    <source>
        <dbReference type="Proteomes" id="UP000887565"/>
    </source>
</evidence>
<dbReference type="AlphaFoldDB" id="A0A915K7L6"/>
<dbReference type="WBParaSite" id="nRc.2.0.1.t33887-RA">
    <property type="protein sequence ID" value="nRc.2.0.1.t33887-RA"/>
    <property type="gene ID" value="nRc.2.0.1.g33887"/>
</dbReference>
<dbReference type="Proteomes" id="UP000887565">
    <property type="component" value="Unplaced"/>
</dbReference>
<organism evidence="1 2">
    <name type="scientific">Romanomermis culicivorax</name>
    <name type="common">Nematode worm</name>
    <dbReference type="NCBI Taxonomy" id="13658"/>
    <lineage>
        <taxon>Eukaryota</taxon>
        <taxon>Metazoa</taxon>
        <taxon>Ecdysozoa</taxon>
        <taxon>Nematoda</taxon>
        <taxon>Enoplea</taxon>
        <taxon>Dorylaimia</taxon>
        <taxon>Mermithida</taxon>
        <taxon>Mermithoidea</taxon>
        <taxon>Mermithidae</taxon>
        <taxon>Romanomermis</taxon>
    </lineage>
</organism>
<name>A0A915K7L6_ROMCU</name>
<protein>
    <submittedName>
        <fullName evidence="2">Uncharacterized protein</fullName>
    </submittedName>
</protein>
<accession>A0A915K7L6</accession>
<sequence length="140" mass="16097">MQAQLKMHKSVNSNLEKHSTVSNIYFDKKARTCDININDLVLLTNTQKATQPTPNFQGYTLVGFDTESIMARDMKNFKFTVPMPANCTASSYWHYVQLPFPYGTMFVFETFAEMLEDWMALFFLIDGEHIILISFDGADD</sequence>
<reference evidence="2" key="1">
    <citation type="submission" date="2022-11" db="UniProtKB">
        <authorList>
            <consortium name="WormBaseParasite"/>
        </authorList>
    </citation>
    <scope>IDENTIFICATION</scope>
</reference>
<keyword evidence="1" id="KW-1185">Reference proteome</keyword>